<accession>A0A7G1IJ24</accession>
<dbReference type="Proteomes" id="UP000516380">
    <property type="component" value="Chromosome"/>
</dbReference>
<name>A0A7G1IJ24_MYCKA</name>
<sequence length="60" mass="6673">MAYRPHFGDYQNEIYFQGLAGVVPPLPMVFAELEAKAGWHYRRRCGPTSPGSGRRAHPAG</sequence>
<gene>
    <name evidence="1" type="ORF">NIIDMKKI_49210</name>
</gene>
<keyword evidence="2" id="KW-1185">Reference proteome</keyword>
<evidence type="ECO:0000313" key="2">
    <source>
        <dbReference type="Proteomes" id="UP000516380"/>
    </source>
</evidence>
<reference evidence="1 2" key="1">
    <citation type="submission" date="2020-07" db="EMBL/GenBank/DDBJ databases">
        <title>Mycobacterium kansasii (former subtype) with zoonotic potential isolated from diseased indoor pet cat, Japan.</title>
        <authorList>
            <person name="Fukano H."/>
            <person name="Terazono T."/>
            <person name="Hoshino Y."/>
        </authorList>
    </citation>
    <scope>NUCLEOTIDE SEQUENCE [LARGE SCALE GENOMIC DNA]</scope>
    <source>
        <strain evidence="1 2">Kuro-I</strain>
    </source>
</reference>
<dbReference type="AlphaFoldDB" id="A0A7G1IJ24"/>
<protein>
    <submittedName>
        <fullName evidence="1">Uncharacterized protein</fullName>
    </submittedName>
</protein>
<organism evidence="1 2">
    <name type="scientific">Mycobacterium kansasii</name>
    <dbReference type="NCBI Taxonomy" id="1768"/>
    <lineage>
        <taxon>Bacteria</taxon>
        <taxon>Bacillati</taxon>
        <taxon>Actinomycetota</taxon>
        <taxon>Actinomycetes</taxon>
        <taxon>Mycobacteriales</taxon>
        <taxon>Mycobacteriaceae</taxon>
        <taxon>Mycobacterium</taxon>
    </lineage>
</organism>
<proteinExistence type="predicted"/>
<dbReference type="EMBL" id="AP023343">
    <property type="protein sequence ID" value="BCI89715.1"/>
    <property type="molecule type" value="Genomic_DNA"/>
</dbReference>
<evidence type="ECO:0000313" key="1">
    <source>
        <dbReference type="EMBL" id="BCI89715.1"/>
    </source>
</evidence>